<comment type="catalytic activity">
    <reaction evidence="3">
        <text>pretRNA = a 3'-half-tRNA molecule with a 5'-OH end + a 5'-half-tRNA molecule with a 2',3'-cyclic phosphate end + an intron with a 2',3'-cyclic phosphate and a 5'-hydroxyl terminus.</text>
        <dbReference type="EC" id="4.6.1.16"/>
    </reaction>
</comment>
<dbReference type="InterPro" id="IPR011856">
    <property type="entry name" value="tRNA_endonuc-like_dom_sf"/>
</dbReference>
<dbReference type="Pfam" id="PF01974">
    <property type="entry name" value="tRNA_int_endo"/>
    <property type="match status" value="1"/>
</dbReference>
<keyword evidence="6" id="KW-1185">Reference proteome</keyword>
<dbReference type="GO" id="GO:0000213">
    <property type="term" value="F:tRNA-intron lyase activity"/>
    <property type="evidence" value="ECO:0007669"/>
    <property type="project" value="UniProtKB-EC"/>
</dbReference>
<dbReference type="NCBIfam" id="TIGR00324">
    <property type="entry name" value="endA"/>
    <property type="match status" value="1"/>
</dbReference>
<accession>A0A9W7XZW1</accession>
<gene>
    <name evidence="5" type="primary">SEN2</name>
    <name evidence="5" type="ORF">LPJ53_003437</name>
</gene>
<dbReference type="GO" id="GO:0000214">
    <property type="term" value="C:tRNA-intron endonuclease complex"/>
    <property type="evidence" value="ECO:0007669"/>
    <property type="project" value="TreeGrafter"/>
</dbReference>
<keyword evidence="5" id="KW-0540">Nuclease</keyword>
<reference evidence="5" key="1">
    <citation type="submission" date="2022-07" db="EMBL/GenBank/DDBJ databases">
        <title>Phylogenomic reconstructions and comparative analyses of Kickxellomycotina fungi.</title>
        <authorList>
            <person name="Reynolds N.K."/>
            <person name="Stajich J.E."/>
            <person name="Barry K."/>
            <person name="Grigoriev I.V."/>
            <person name="Crous P."/>
            <person name="Smith M.E."/>
        </authorList>
    </citation>
    <scope>NUCLEOTIDE SEQUENCE</scope>
    <source>
        <strain evidence="5">NBRC 32514</strain>
    </source>
</reference>
<evidence type="ECO:0000256" key="3">
    <source>
        <dbReference type="ARBA" id="ARBA00034031"/>
    </source>
</evidence>
<keyword evidence="5" id="KW-0378">Hydrolase</keyword>
<evidence type="ECO:0000313" key="5">
    <source>
        <dbReference type="EMBL" id="KAJ1722105.1"/>
    </source>
</evidence>
<proteinExistence type="inferred from homology"/>
<keyword evidence="5" id="KW-0255">Endonuclease</keyword>
<keyword evidence="5" id="KW-0456">Lyase</keyword>
<dbReference type="SUPFAM" id="SSF53032">
    <property type="entry name" value="tRNA-intron endonuclease catalytic domain-like"/>
    <property type="match status" value="1"/>
</dbReference>
<dbReference type="EMBL" id="JANBOJ010000130">
    <property type="protein sequence ID" value="KAJ1722105.1"/>
    <property type="molecule type" value="Genomic_DNA"/>
</dbReference>
<dbReference type="InterPro" id="IPR006676">
    <property type="entry name" value="tRNA_splic"/>
</dbReference>
<dbReference type="PANTHER" id="PTHR21227:SF0">
    <property type="entry name" value="TRNA-SPLICING ENDONUCLEASE SUBUNIT SEN2"/>
    <property type="match status" value="1"/>
</dbReference>
<dbReference type="PANTHER" id="PTHR21227">
    <property type="entry name" value="TRNA-SPLICING ENDONUCLEASE SUBUNIT SEN2"/>
    <property type="match status" value="1"/>
</dbReference>
<dbReference type="GO" id="GO:0003676">
    <property type="term" value="F:nucleic acid binding"/>
    <property type="evidence" value="ECO:0007669"/>
    <property type="project" value="InterPro"/>
</dbReference>
<dbReference type="GO" id="GO:0005737">
    <property type="term" value="C:cytoplasm"/>
    <property type="evidence" value="ECO:0007669"/>
    <property type="project" value="TreeGrafter"/>
</dbReference>
<comment type="similarity">
    <text evidence="1">Belongs to the tRNA-intron endonuclease family.</text>
</comment>
<dbReference type="Gene3D" id="3.40.1350.10">
    <property type="match status" value="1"/>
</dbReference>
<comment type="caution">
    <text evidence="5">The sequence shown here is derived from an EMBL/GenBank/DDBJ whole genome shotgun (WGS) entry which is preliminary data.</text>
</comment>
<name>A0A9W7XZW1_9FUNG</name>
<organism evidence="5 6">
    <name type="scientific">Coemansia erecta</name>
    <dbReference type="NCBI Taxonomy" id="147472"/>
    <lineage>
        <taxon>Eukaryota</taxon>
        <taxon>Fungi</taxon>
        <taxon>Fungi incertae sedis</taxon>
        <taxon>Zoopagomycota</taxon>
        <taxon>Kickxellomycotina</taxon>
        <taxon>Kickxellomycetes</taxon>
        <taxon>Kickxellales</taxon>
        <taxon>Kickxellaceae</taxon>
        <taxon>Coemansia</taxon>
    </lineage>
</organism>
<feature type="domain" description="tRNA intron endonuclease catalytic" evidence="4">
    <location>
        <begin position="233"/>
        <end position="326"/>
    </location>
</feature>
<dbReference type="CDD" id="cd22363">
    <property type="entry name" value="tRNA-intron_lyase_C"/>
    <property type="match status" value="1"/>
</dbReference>
<dbReference type="InterPro" id="IPR006677">
    <property type="entry name" value="tRNA_intron_Endonuc_cat-like"/>
</dbReference>
<evidence type="ECO:0000259" key="4">
    <source>
        <dbReference type="Pfam" id="PF01974"/>
    </source>
</evidence>
<protein>
    <recommendedName>
        <fullName evidence="2">tRNA-intron lyase</fullName>
        <ecNumber evidence="2">4.6.1.16</ecNumber>
    </recommendedName>
</protein>
<evidence type="ECO:0000313" key="6">
    <source>
        <dbReference type="Proteomes" id="UP001149813"/>
    </source>
</evidence>
<dbReference type="OrthoDB" id="10249562at2759"/>
<dbReference type="EC" id="4.6.1.16" evidence="2"/>
<evidence type="ECO:0000256" key="2">
    <source>
        <dbReference type="ARBA" id="ARBA00012573"/>
    </source>
</evidence>
<dbReference type="AlphaFoldDB" id="A0A9W7XZW1"/>
<sequence length="354" mass="40572">MPPKKNARKRAKGKNAQTFVPLPVTTQPAILPRIGLFLDHISAQLAKATAASSTPLISRILSLIPRLFNSTVRPLFYLAAPHNLLWPILRPSKIQATVCMIGSIDCTIWVSSGLVLWTNGAYGKGILSRSEATWYARYQQQASRKKAVFLEDITRQRRRERQTADASQSEENNMLELDVTASEATEMEPVQLSPYEVMFLLDSGCIEPRDSETGELCSSAQLWKMYCVSERDFDIRYAAYYYYRSKGWVVRSGIKFGSDFLLYDRGPAHSHSRYSIVVRHRHEKKKRENEEEDLRGLADTWQYMFALSRVTSQVQKQLVVCYVDRPEQENEGRADLCRYTVEELSIARFNPNLK</sequence>
<dbReference type="Proteomes" id="UP001149813">
    <property type="component" value="Unassembled WGS sequence"/>
</dbReference>
<dbReference type="InterPro" id="IPR036167">
    <property type="entry name" value="tRNA_intron_Endo_cat-like_sf"/>
</dbReference>
<dbReference type="GO" id="GO:0000379">
    <property type="term" value="P:tRNA-type intron splice site recognition and cleavage"/>
    <property type="evidence" value="ECO:0007669"/>
    <property type="project" value="TreeGrafter"/>
</dbReference>
<evidence type="ECO:0000256" key="1">
    <source>
        <dbReference type="ARBA" id="ARBA00008078"/>
    </source>
</evidence>